<comment type="caution">
    <text evidence="1">The sequence shown here is derived from an EMBL/GenBank/DDBJ whole genome shotgun (WGS) entry which is preliminary data.</text>
</comment>
<name>A0A923I8H5_9FIRM</name>
<reference evidence="1" key="1">
    <citation type="submission" date="2020-08" db="EMBL/GenBank/DDBJ databases">
        <title>Genome public.</title>
        <authorList>
            <person name="Liu C."/>
            <person name="Sun Q."/>
        </authorList>
    </citation>
    <scope>NUCLEOTIDE SEQUENCE</scope>
    <source>
        <strain evidence="1">BX8</strain>
    </source>
</reference>
<sequence length="46" mass="5503">MSDEELAEFLTYFDRCEICDNNKYRCIERCIGRVLNWLTQPAQEEG</sequence>
<evidence type="ECO:0000313" key="1">
    <source>
        <dbReference type="EMBL" id="MBC5580887.1"/>
    </source>
</evidence>
<protein>
    <submittedName>
        <fullName evidence="1">Uncharacterized protein</fullName>
    </submittedName>
</protein>
<dbReference type="Proteomes" id="UP000659630">
    <property type="component" value="Unassembled WGS sequence"/>
</dbReference>
<accession>A0A923I8H5</accession>
<keyword evidence="2" id="KW-1185">Reference proteome</keyword>
<gene>
    <name evidence="1" type="ORF">H8S23_05165</name>
</gene>
<proteinExistence type="predicted"/>
<dbReference type="RefSeq" id="WP_186887266.1">
    <property type="nucleotide sequence ID" value="NZ_JACONZ010000002.1"/>
</dbReference>
<dbReference type="AlphaFoldDB" id="A0A923I8H5"/>
<evidence type="ECO:0000313" key="2">
    <source>
        <dbReference type="Proteomes" id="UP000659630"/>
    </source>
</evidence>
<organism evidence="1 2">
    <name type="scientific">Anaerofilum hominis</name>
    <dbReference type="NCBI Taxonomy" id="2763016"/>
    <lineage>
        <taxon>Bacteria</taxon>
        <taxon>Bacillati</taxon>
        <taxon>Bacillota</taxon>
        <taxon>Clostridia</taxon>
        <taxon>Eubacteriales</taxon>
        <taxon>Oscillospiraceae</taxon>
        <taxon>Anaerofilum</taxon>
    </lineage>
</organism>
<dbReference type="EMBL" id="JACONZ010000002">
    <property type="protein sequence ID" value="MBC5580887.1"/>
    <property type="molecule type" value="Genomic_DNA"/>
</dbReference>